<dbReference type="InterPro" id="IPR051450">
    <property type="entry name" value="Gfo/Idh/MocA_Oxidoreductases"/>
</dbReference>
<evidence type="ECO:0000259" key="2">
    <source>
        <dbReference type="Pfam" id="PF22725"/>
    </source>
</evidence>
<dbReference type="Gene3D" id="3.30.360.10">
    <property type="entry name" value="Dihydrodipicolinate Reductase, domain 2"/>
    <property type="match status" value="1"/>
</dbReference>
<comment type="caution">
    <text evidence="3">The sequence shown here is derived from an EMBL/GenBank/DDBJ whole genome shotgun (WGS) entry which is preliminary data.</text>
</comment>
<dbReference type="Pfam" id="PF01408">
    <property type="entry name" value="GFO_IDH_MocA"/>
    <property type="match status" value="1"/>
</dbReference>
<feature type="domain" description="Gfo/Idh/MocA-like oxidoreductase N-terminal" evidence="1">
    <location>
        <begin position="9"/>
        <end position="117"/>
    </location>
</feature>
<dbReference type="SUPFAM" id="SSF55347">
    <property type="entry name" value="Glyceraldehyde-3-phosphate dehydrogenase-like, C-terminal domain"/>
    <property type="match status" value="1"/>
</dbReference>
<organism evidence="3 4">
    <name type="scientific">candidate division WS6 bacterium GW2011_GWF1_35_23</name>
    <dbReference type="NCBI Taxonomy" id="1619097"/>
    <lineage>
        <taxon>Bacteria</taxon>
        <taxon>Candidatus Dojkabacteria</taxon>
    </lineage>
</organism>
<evidence type="ECO:0008006" key="5">
    <source>
        <dbReference type="Google" id="ProtNLM"/>
    </source>
</evidence>
<gene>
    <name evidence="3" type="ORF">UR73_C0010G0006</name>
</gene>
<dbReference type="AlphaFoldDB" id="A0A0G0FE45"/>
<reference evidence="3 4" key="1">
    <citation type="journal article" date="2015" name="Nature">
        <title>rRNA introns, odd ribosomes, and small enigmatic genomes across a large radiation of phyla.</title>
        <authorList>
            <person name="Brown C.T."/>
            <person name="Hug L.A."/>
            <person name="Thomas B.C."/>
            <person name="Sharon I."/>
            <person name="Castelle C.J."/>
            <person name="Singh A."/>
            <person name="Wilkins M.J."/>
            <person name="Williams K.H."/>
            <person name="Banfield J.F."/>
        </authorList>
    </citation>
    <scope>NUCLEOTIDE SEQUENCE [LARGE SCALE GENOMIC DNA]</scope>
</reference>
<evidence type="ECO:0000259" key="1">
    <source>
        <dbReference type="Pfam" id="PF01408"/>
    </source>
</evidence>
<dbReference type="PANTHER" id="PTHR43377:SF1">
    <property type="entry name" value="BILIVERDIN REDUCTASE A"/>
    <property type="match status" value="1"/>
</dbReference>
<evidence type="ECO:0000313" key="3">
    <source>
        <dbReference type="EMBL" id="KKP77812.1"/>
    </source>
</evidence>
<evidence type="ECO:0000313" key="4">
    <source>
        <dbReference type="Proteomes" id="UP000034816"/>
    </source>
</evidence>
<proteinExistence type="predicted"/>
<dbReference type="InterPro" id="IPR000683">
    <property type="entry name" value="Gfo/Idh/MocA-like_OxRdtase_N"/>
</dbReference>
<dbReference type="Pfam" id="PF22725">
    <property type="entry name" value="GFO_IDH_MocA_C3"/>
    <property type="match status" value="1"/>
</dbReference>
<feature type="domain" description="GFO/IDH/MocA-like oxidoreductase" evidence="2">
    <location>
        <begin position="144"/>
        <end position="261"/>
    </location>
</feature>
<protein>
    <recommendedName>
        <fullName evidence="5">Gfo/Idh/MocA family oxidoreductase</fullName>
    </recommendedName>
</protein>
<dbReference type="Proteomes" id="UP000034816">
    <property type="component" value="Unassembled WGS sequence"/>
</dbReference>
<dbReference type="GO" id="GO:0000166">
    <property type="term" value="F:nucleotide binding"/>
    <property type="evidence" value="ECO:0007669"/>
    <property type="project" value="InterPro"/>
</dbReference>
<dbReference type="Gene3D" id="3.40.50.720">
    <property type="entry name" value="NAD(P)-binding Rossmann-like Domain"/>
    <property type="match status" value="1"/>
</dbReference>
<dbReference type="EMBL" id="LBQH01000010">
    <property type="protein sequence ID" value="KKP77812.1"/>
    <property type="molecule type" value="Genomic_DNA"/>
</dbReference>
<dbReference type="PANTHER" id="PTHR43377">
    <property type="entry name" value="BILIVERDIN REDUCTASE A"/>
    <property type="match status" value="1"/>
</dbReference>
<dbReference type="InterPro" id="IPR036291">
    <property type="entry name" value="NAD(P)-bd_dom_sf"/>
</dbReference>
<sequence>MAIEENREMKVAIIGFGLIGRERYNALRELQRGGFPINEIGVYDPYIPEENKYNSGIIWFESLKEIEENNPDWVIVCTPHYVTVEIIKIASKWNCRILMEKPFGRNYKEALELDSLFNNDLINRCYVGFNYRFYPGIQKIYADYRNGLFGEIINMNCELGHGGNPDDANTWKSSPELNGSGALCDPGIHLIDLLNQFCIYGIVPKYGTAHKGVWNTGIQEEVNLILTSKNPVDGKNFSINLKSSLVHWRSTFRFEIWGDKGYGIVTGRGRSYGPMEYVRGEKWGWKKGVSQRESEQLVSLSTCELSFYDELKALFFEKNNDGGNLVYRLEPCNSFEALLNMKLYEDCFRVII</sequence>
<dbReference type="SUPFAM" id="SSF51735">
    <property type="entry name" value="NAD(P)-binding Rossmann-fold domains"/>
    <property type="match status" value="1"/>
</dbReference>
<dbReference type="InterPro" id="IPR055170">
    <property type="entry name" value="GFO_IDH_MocA-like_dom"/>
</dbReference>
<name>A0A0G0FE45_9BACT</name>
<accession>A0A0G0FE45</accession>